<dbReference type="GO" id="GO:0006511">
    <property type="term" value="P:ubiquitin-dependent protein catabolic process"/>
    <property type="evidence" value="ECO:0007669"/>
    <property type="project" value="TreeGrafter"/>
</dbReference>
<dbReference type="GO" id="GO:0033768">
    <property type="term" value="C:SUMO-targeted ubiquitin ligase complex"/>
    <property type="evidence" value="ECO:0007669"/>
    <property type="project" value="TreeGrafter"/>
</dbReference>
<feature type="region of interest" description="Disordered" evidence="5">
    <location>
        <begin position="131"/>
        <end position="182"/>
    </location>
</feature>
<evidence type="ECO:0000313" key="9">
    <source>
        <dbReference type="Proteomes" id="UP001385951"/>
    </source>
</evidence>
<dbReference type="InterPro" id="IPR013087">
    <property type="entry name" value="Znf_C2H2_type"/>
</dbReference>
<proteinExistence type="predicted"/>
<evidence type="ECO:0000259" key="7">
    <source>
        <dbReference type="PROSITE" id="PS50157"/>
    </source>
</evidence>
<dbReference type="AlphaFoldDB" id="A0AAW0G0S6"/>
<dbReference type="InterPro" id="IPR013083">
    <property type="entry name" value="Znf_RING/FYVE/PHD"/>
</dbReference>
<dbReference type="SUPFAM" id="SSF57667">
    <property type="entry name" value="beta-beta-alpha zinc fingers"/>
    <property type="match status" value="1"/>
</dbReference>
<feature type="domain" description="C2H2-type" evidence="7">
    <location>
        <begin position="1"/>
        <end position="25"/>
    </location>
</feature>
<evidence type="ECO:0000256" key="5">
    <source>
        <dbReference type="SAM" id="MobiDB-lite"/>
    </source>
</evidence>
<evidence type="ECO:0000259" key="6">
    <source>
        <dbReference type="PROSITE" id="PS50089"/>
    </source>
</evidence>
<feature type="compositionally biased region" description="Acidic residues" evidence="5">
    <location>
        <begin position="84"/>
        <end position="116"/>
    </location>
</feature>
<feature type="domain" description="RING-type" evidence="6">
    <location>
        <begin position="198"/>
        <end position="236"/>
    </location>
</feature>
<keyword evidence="1" id="KW-0479">Metal-binding</keyword>
<dbReference type="GO" id="GO:0032183">
    <property type="term" value="F:SUMO binding"/>
    <property type="evidence" value="ECO:0007669"/>
    <property type="project" value="TreeGrafter"/>
</dbReference>
<dbReference type="GO" id="GO:0140082">
    <property type="term" value="F:SUMO-ubiquitin ligase activity"/>
    <property type="evidence" value="ECO:0007669"/>
    <property type="project" value="TreeGrafter"/>
</dbReference>
<accession>A0AAW0G0S6</accession>
<reference evidence="8 9" key="1">
    <citation type="submission" date="2022-09" db="EMBL/GenBank/DDBJ databases">
        <authorList>
            <person name="Palmer J.M."/>
        </authorList>
    </citation>
    <scope>NUCLEOTIDE SEQUENCE [LARGE SCALE GENOMIC DNA]</scope>
    <source>
        <strain evidence="8 9">DSM 7382</strain>
    </source>
</reference>
<evidence type="ECO:0000256" key="2">
    <source>
        <dbReference type="ARBA" id="ARBA00022771"/>
    </source>
</evidence>
<evidence type="ECO:0000256" key="1">
    <source>
        <dbReference type="ARBA" id="ARBA00022723"/>
    </source>
</evidence>
<feature type="domain" description="C2H2-type" evidence="7">
    <location>
        <begin position="26"/>
        <end position="56"/>
    </location>
</feature>
<dbReference type="GO" id="GO:0008270">
    <property type="term" value="F:zinc ion binding"/>
    <property type="evidence" value="ECO:0007669"/>
    <property type="project" value="UniProtKB-KW"/>
</dbReference>
<evidence type="ECO:0000313" key="8">
    <source>
        <dbReference type="EMBL" id="KAK7684964.1"/>
    </source>
</evidence>
<feature type="compositionally biased region" description="Acidic residues" evidence="5">
    <location>
        <begin position="55"/>
        <end position="76"/>
    </location>
</feature>
<keyword evidence="2 4" id="KW-0863">Zinc-finger</keyword>
<dbReference type="SMART" id="SM00184">
    <property type="entry name" value="RING"/>
    <property type="match status" value="1"/>
</dbReference>
<dbReference type="SUPFAM" id="SSF57850">
    <property type="entry name" value="RING/U-box"/>
    <property type="match status" value="1"/>
</dbReference>
<evidence type="ECO:0008006" key="10">
    <source>
        <dbReference type="Google" id="ProtNLM"/>
    </source>
</evidence>
<dbReference type="GO" id="GO:0061630">
    <property type="term" value="F:ubiquitin protein ligase activity"/>
    <property type="evidence" value="ECO:0007669"/>
    <property type="project" value="InterPro"/>
</dbReference>
<dbReference type="PANTHER" id="PTHR47094:SF1">
    <property type="entry name" value="RING-TYPE E3 UBIQUITIN TRANSFERASE"/>
    <property type="match status" value="1"/>
</dbReference>
<dbReference type="Pfam" id="PF12874">
    <property type="entry name" value="zf-met"/>
    <property type="match status" value="1"/>
</dbReference>
<name>A0AAW0G0S6_9APHY</name>
<dbReference type="PROSITE" id="PS50157">
    <property type="entry name" value="ZINC_FINGER_C2H2_2"/>
    <property type="match status" value="2"/>
</dbReference>
<evidence type="ECO:0000256" key="4">
    <source>
        <dbReference type="PROSITE-ProRule" id="PRU00042"/>
    </source>
</evidence>
<comment type="caution">
    <text evidence="8">The sequence shown here is derived from an EMBL/GenBank/DDBJ whole genome shotgun (WGS) entry which is preliminary data.</text>
</comment>
<dbReference type="InterPro" id="IPR036236">
    <property type="entry name" value="Znf_C2H2_sf"/>
</dbReference>
<feature type="compositionally biased region" description="Low complexity" evidence="5">
    <location>
        <begin position="141"/>
        <end position="175"/>
    </location>
</feature>
<dbReference type="Gene3D" id="3.30.160.60">
    <property type="entry name" value="Classic Zinc Finger"/>
    <property type="match status" value="1"/>
</dbReference>
<sequence length="253" mass="27787">MCEPCNRRFANRNSLRNHYVFSDKHHYCAACQKTFATAGGFRVHVEMAAIHRDDSDDEDEEDDDIDDSFDGWEDAVAEVRYPNEGEEDNIPASDDEDYGPGDEYWDEDDETEFEEERDTYWGFASVSAVGGSTLPIEAGPSSARSDTPESSSSASSSSTAYTSGSSSSEASSTSSDNMNGTTSTAVVFGEQRPQPYGCPLCLEAPQQCSATRCGHIFCTACINTALEKKRACPVCREFACTRQLRQIYLPILS</sequence>
<keyword evidence="3" id="KW-0862">Zinc</keyword>
<protein>
    <recommendedName>
        <fullName evidence="10">RING-type domain-containing protein</fullName>
    </recommendedName>
</protein>
<organism evidence="8 9">
    <name type="scientific">Cerrena zonata</name>
    <dbReference type="NCBI Taxonomy" id="2478898"/>
    <lineage>
        <taxon>Eukaryota</taxon>
        <taxon>Fungi</taxon>
        <taxon>Dikarya</taxon>
        <taxon>Basidiomycota</taxon>
        <taxon>Agaricomycotina</taxon>
        <taxon>Agaricomycetes</taxon>
        <taxon>Polyporales</taxon>
        <taxon>Cerrenaceae</taxon>
        <taxon>Cerrena</taxon>
    </lineage>
</organism>
<feature type="region of interest" description="Disordered" evidence="5">
    <location>
        <begin position="52"/>
        <end position="116"/>
    </location>
</feature>
<keyword evidence="9" id="KW-1185">Reference proteome</keyword>
<dbReference type="InterPro" id="IPR001841">
    <property type="entry name" value="Znf_RING"/>
</dbReference>
<dbReference type="EMBL" id="JASBNA010000022">
    <property type="protein sequence ID" value="KAK7684964.1"/>
    <property type="molecule type" value="Genomic_DNA"/>
</dbReference>
<dbReference type="PANTHER" id="PTHR47094">
    <property type="entry name" value="ELFLESS, ISOFORM B"/>
    <property type="match status" value="1"/>
</dbReference>
<dbReference type="Gene3D" id="3.30.40.10">
    <property type="entry name" value="Zinc/RING finger domain, C3HC4 (zinc finger)"/>
    <property type="match status" value="1"/>
</dbReference>
<dbReference type="InterPro" id="IPR017907">
    <property type="entry name" value="Znf_RING_CS"/>
</dbReference>
<dbReference type="Pfam" id="PF13639">
    <property type="entry name" value="zf-RING_2"/>
    <property type="match status" value="1"/>
</dbReference>
<dbReference type="Proteomes" id="UP001385951">
    <property type="component" value="Unassembled WGS sequence"/>
</dbReference>
<gene>
    <name evidence="8" type="ORF">QCA50_011799</name>
</gene>
<dbReference type="InterPro" id="IPR049627">
    <property type="entry name" value="SLX8"/>
</dbReference>
<dbReference type="PROSITE" id="PS00518">
    <property type="entry name" value="ZF_RING_1"/>
    <property type="match status" value="1"/>
</dbReference>
<evidence type="ECO:0000256" key="3">
    <source>
        <dbReference type="ARBA" id="ARBA00022833"/>
    </source>
</evidence>
<dbReference type="PROSITE" id="PS50089">
    <property type="entry name" value="ZF_RING_2"/>
    <property type="match status" value="1"/>
</dbReference>